<dbReference type="EMBL" id="VHKY01000011">
    <property type="protein sequence ID" value="TZE47525.1"/>
    <property type="molecule type" value="Genomic_DNA"/>
</dbReference>
<name>A0A3Y7GJB4_ECOLX</name>
<sequence length="70" mass="8211">MPVNRKTLNIEVRCNLDSAYGACDQHSHSFLSSPKCRTNKYNQMNIKENMIFHHHKNINISLYKNTDNMT</sequence>
<accession>A0A3Y7GJB4</accession>
<protein>
    <submittedName>
        <fullName evidence="1">Uncharacterized protein</fullName>
    </submittedName>
</protein>
<gene>
    <name evidence="1" type="ORF">FKO60_15080</name>
</gene>
<dbReference type="Proteomes" id="UP000324120">
    <property type="component" value="Unassembled WGS sequence"/>
</dbReference>
<proteinExistence type="predicted"/>
<evidence type="ECO:0000313" key="1">
    <source>
        <dbReference type="EMBL" id="TZE47525.1"/>
    </source>
</evidence>
<evidence type="ECO:0000313" key="2">
    <source>
        <dbReference type="Proteomes" id="UP000324120"/>
    </source>
</evidence>
<reference evidence="1 2" key="1">
    <citation type="submission" date="2019-06" db="EMBL/GenBank/DDBJ databases">
        <title>The presence and diversity of blaCTX-M among Escherichia coli from urban wastewater and feedlot cattle, in Alberta, Canada.</title>
        <authorList>
            <person name="Cormier A.C."/>
            <person name="Chalmer G."/>
            <person name="Cook S.R."/>
            <person name="Zaheer R."/>
            <person name="Hannon S.J."/>
            <person name="Booker C.W."/>
            <person name="Read R."/>
            <person name="Gow S.P."/>
            <person name="Mcallister T.A."/>
            <person name="Boerlin P."/>
        </authorList>
    </citation>
    <scope>NUCLEOTIDE SEQUENCE [LARGE SCALE GENOMIC DNA]</scope>
    <source>
        <strain evidence="1 2">347</strain>
    </source>
</reference>
<dbReference type="AlphaFoldDB" id="A0A3Y7GJB4"/>
<organism evidence="1 2">
    <name type="scientific">Escherichia coli</name>
    <dbReference type="NCBI Taxonomy" id="562"/>
    <lineage>
        <taxon>Bacteria</taxon>
        <taxon>Pseudomonadati</taxon>
        <taxon>Pseudomonadota</taxon>
        <taxon>Gammaproteobacteria</taxon>
        <taxon>Enterobacterales</taxon>
        <taxon>Enterobacteriaceae</taxon>
        <taxon>Escherichia</taxon>
    </lineage>
</organism>
<comment type="caution">
    <text evidence="1">The sequence shown here is derived from an EMBL/GenBank/DDBJ whole genome shotgun (WGS) entry which is preliminary data.</text>
</comment>